<feature type="region of interest" description="Disordered" evidence="1">
    <location>
        <begin position="1"/>
        <end position="28"/>
    </location>
</feature>
<sequence length="134" mass="14501">DDGAPRHGALVDRGHRPHAVADGGGFLRLQPDHEAGAVHQIDHRQMEGLGEVDPANHLLTRVRSPRAAVVERIAGEQQHRPALDPRQAGDDRPAEIGGDLEERALVDHGLDDRPHLVDLPAVARHGCQQRLLGA</sequence>
<dbReference type="AlphaFoldDB" id="A0AA40JQQ2"/>
<feature type="non-terminal residue" evidence="2">
    <location>
        <position position="1"/>
    </location>
</feature>
<feature type="non-terminal residue" evidence="2">
    <location>
        <position position="134"/>
    </location>
</feature>
<feature type="region of interest" description="Disordered" evidence="1">
    <location>
        <begin position="73"/>
        <end position="96"/>
    </location>
</feature>
<dbReference type="EMBL" id="JXIG01000145">
    <property type="protein sequence ID" value="KIU01630.1"/>
    <property type="molecule type" value="Genomic_DNA"/>
</dbReference>
<organism evidence="2 3">
    <name type="scientific">Staphylococcus aureus</name>
    <dbReference type="NCBI Taxonomy" id="1280"/>
    <lineage>
        <taxon>Bacteria</taxon>
        <taxon>Bacillati</taxon>
        <taxon>Bacillota</taxon>
        <taxon>Bacilli</taxon>
        <taxon>Bacillales</taxon>
        <taxon>Staphylococcaceae</taxon>
        <taxon>Staphylococcus</taxon>
    </lineage>
</organism>
<gene>
    <name evidence="2" type="ORF">QU38_00645</name>
</gene>
<protein>
    <submittedName>
        <fullName evidence="2">Uncharacterized protein</fullName>
    </submittedName>
</protein>
<proteinExistence type="predicted"/>
<evidence type="ECO:0000256" key="1">
    <source>
        <dbReference type="SAM" id="MobiDB-lite"/>
    </source>
</evidence>
<comment type="caution">
    <text evidence="2">The sequence shown here is derived from an EMBL/GenBank/DDBJ whole genome shotgun (WGS) entry which is preliminary data.</text>
</comment>
<accession>A0AA40JQQ2</accession>
<dbReference type="Proteomes" id="UP000032274">
    <property type="component" value="Unassembled WGS sequence"/>
</dbReference>
<evidence type="ECO:0000313" key="2">
    <source>
        <dbReference type="EMBL" id="KIU01630.1"/>
    </source>
</evidence>
<reference evidence="2 3" key="1">
    <citation type="submission" date="2015-01" db="EMBL/GenBank/DDBJ databases">
        <title>Characterization of Swiss Staphylococcus aureus strains involved in food poisoning.</title>
        <authorList>
            <person name="Crovadore J."/>
            <person name="Chablais R."/>
            <person name="Tonacini J."/>
            <person name="Schnyder B."/>
            <person name="Lefort F."/>
        </authorList>
    </citation>
    <scope>NUCLEOTIDE SEQUENCE [LARGE SCALE GENOMIC DNA]</scope>
    <source>
        <strain evidence="2 3">SA-120</strain>
    </source>
</reference>
<evidence type="ECO:0000313" key="3">
    <source>
        <dbReference type="Proteomes" id="UP000032274"/>
    </source>
</evidence>
<name>A0AA40JQQ2_STAAU</name>